<dbReference type="AlphaFoldDB" id="A0A3S0QND0"/>
<evidence type="ECO:0000313" key="2">
    <source>
        <dbReference type="Proteomes" id="UP000287910"/>
    </source>
</evidence>
<sequence length="109" mass="13031">MKTFRTLEQAKRDLQKLQEYVNLIENYQPQDFAQVVVFTYSLFGNIEKTAEYLNQNYLINGRSIEPKEISYFITSTPAKDDLLHKKIKTLYLKKTRANRRTSRNPFQYN</sequence>
<protein>
    <submittedName>
        <fullName evidence="1">Uncharacterized protein</fullName>
    </submittedName>
</protein>
<dbReference type="EMBL" id="RYYR01000029">
    <property type="protein sequence ID" value="RUL48778.1"/>
    <property type="molecule type" value="Genomic_DNA"/>
</dbReference>
<accession>A0A3S0QND0</accession>
<organism evidence="1 2">
    <name type="scientific">Lysinibacillus antri</name>
    <dbReference type="NCBI Taxonomy" id="2498145"/>
    <lineage>
        <taxon>Bacteria</taxon>
        <taxon>Bacillati</taxon>
        <taxon>Bacillota</taxon>
        <taxon>Bacilli</taxon>
        <taxon>Bacillales</taxon>
        <taxon>Bacillaceae</taxon>
        <taxon>Lysinibacillus</taxon>
    </lineage>
</organism>
<gene>
    <name evidence="1" type="ORF">EK386_16195</name>
</gene>
<dbReference type="Proteomes" id="UP000287910">
    <property type="component" value="Unassembled WGS sequence"/>
</dbReference>
<reference evidence="1 2" key="1">
    <citation type="submission" date="2018-12" db="EMBL/GenBank/DDBJ databases">
        <title>Lysinibacillus antri sp. nov., isolated from a cave soil.</title>
        <authorList>
            <person name="Narsing Rao M.P."/>
            <person name="Zhang H."/>
            <person name="Dong Z.-Y."/>
            <person name="Niu X.-K."/>
            <person name="Zhang K."/>
            <person name="Fang B.-Z."/>
            <person name="Kang Y.-Q."/>
            <person name="Xiao M."/>
            <person name="Li W.-J."/>
        </authorList>
    </citation>
    <scope>NUCLEOTIDE SEQUENCE [LARGE SCALE GENOMIC DNA]</scope>
    <source>
        <strain evidence="1 2">SYSU K30002</strain>
    </source>
</reference>
<comment type="caution">
    <text evidence="1">The sequence shown here is derived from an EMBL/GenBank/DDBJ whole genome shotgun (WGS) entry which is preliminary data.</text>
</comment>
<proteinExistence type="predicted"/>
<dbReference type="RefSeq" id="WP_126660224.1">
    <property type="nucleotide sequence ID" value="NZ_RYYR01000029.1"/>
</dbReference>
<evidence type="ECO:0000313" key="1">
    <source>
        <dbReference type="EMBL" id="RUL48778.1"/>
    </source>
</evidence>
<keyword evidence="2" id="KW-1185">Reference proteome</keyword>
<name>A0A3S0QND0_9BACI</name>